<dbReference type="EMBL" id="JARSFG010000003">
    <property type="protein sequence ID" value="MEC1177431.1"/>
    <property type="molecule type" value="Genomic_DNA"/>
</dbReference>
<keyword evidence="3" id="KW-1185">Reference proteome</keyword>
<dbReference type="Pfam" id="PF09933">
    <property type="entry name" value="DUF2165"/>
    <property type="match status" value="1"/>
</dbReference>
<gene>
    <name evidence="2" type="ORF">P9B03_02950</name>
</gene>
<evidence type="ECO:0000256" key="1">
    <source>
        <dbReference type="SAM" id="Phobius"/>
    </source>
</evidence>
<organism evidence="2 3">
    <name type="scientific">Metasolibacillus meyeri</name>
    <dbReference type="NCBI Taxonomy" id="1071052"/>
    <lineage>
        <taxon>Bacteria</taxon>
        <taxon>Bacillati</taxon>
        <taxon>Bacillota</taxon>
        <taxon>Bacilli</taxon>
        <taxon>Bacillales</taxon>
        <taxon>Caryophanaceae</taxon>
        <taxon>Metasolibacillus</taxon>
    </lineage>
</organism>
<evidence type="ECO:0000313" key="2">
    <source>
        <dbReference type="EMBL" id="MEC1177431.1"/>
    </source>
</evidence>
<keyword evidence="1" id="KW-0812">Transmembrane</keyword>
<accession>A0AAW9NRQ2</accession>
<sequence>MNSFALRLLKMYVLLLAGLFGTFVLIGNLMDYGSNEQFVKHVLSMDTTFEDNALMWRAITNPMMHTIGYWLLIVAEALFSFLAIFGAYQLFKHRKASGAVFNAAKKFGFYAFIVGFSIWFLGFIVIGSEWFAMWQSPIWNGKQTAMDITEVWIGFAILLALKDGDLQAE</sequence>
<feature type="transmembrane region" description="Helical" evidence="1">
    <location>
        <begin position="109"/>
        <end position="132"/>
    </location>
</feature>
<keyword evidence="1" id="KW-1133">Transmembrane helix</keyword>
<dbReference type="RefSeq" id="WP_326121770.1">
    <property type="nucleotide sequence ID" value="NZ_JARSFG010000003.1"/>
</dbReference>
<evidence type="ECO:0000313" key="3">
    <source>
        <dbReference type="Proteomes" id="UP001344888"/>
    </source>
</evidence>
<proteinExistence type="predicted"/>
<dbReference type="InterPro" id="IPR018681">
    <property type="entry name" value="DUF2165_transmembrane"/>
</dbReference>
<comment type="caution">
    <text evidence="2">The sequence shown here is derived from an EMBL/GenBank/DDBJ whole genome shotgun (WGS) entry which is preliminary data.</text>
</comment>
<dbReference type="AlphaFoldDB" id="A0AAW9NRQ2"/>
<feature type="transmembrane region" description="Helical" evidence="1">
    <location>
        <begin position="67"/>
        <end position="88"/>
    </location>
</feature>
<feature type="transmembrane region" description="Helical" evidence="1">
    <location>
        <begin position="12"/>
        <end position="30"/>
    </location>
</feature>
<reference evidence="2 3" key="1">
    <citation type="submission" date="2023-03" db="EMBL/GenBank/DDBJ databases">
        <title>Bacillus Genome Sequencing.</title>
        <authorList>
            <person name="Dunlap C."/>
        </authorList>
    </citation>
    <scope>NUCLEOTIDE SEQUENCE [LARGE SCALE GENOMIC DNA]</scope>
    <source>
        <strain evidence="2 3">B-59205</strain>
    </source>
</reference>
<protein>
    <submittedName>
        <fullName evidence="2">DUF2165 domain-containing protein</fullName>
    </submittedName>
</protein>
<keyword evidence="1" id="KW-0472">Membrane</keyword>
<name>A0AAW9NRQ2_9BACL</name>
<dbReference type="Proteomes" id="UP001344888">
    <property type="component" value="Unassembled WGS sequence"/>
</dbReference>